<reference evidence="1" key="2">
    <citation type="journal article" date="2020" name="Nat. Commun.">
        <title>Large-scale genome sequencing of mycorrhizal fungi provides insights into the early evolution of symbiotic traits.</title>
        <authorList>
            <person name="Miyauchi S."/>
            <person name="Kiss E."/>
            <person name="Kuo A."/>
            <person name="Drula E."/>
            <person name="Kohler A."/>
            <person name="Sanchez-Garcia M."/>
            <person name="Morin E."/>
            <person name="Andreopoulos B."/>
            <person name="Barry K.W."/>
            <person name="Bonito G."/>
            <person name="Buee M."/>
            <person name="Carver A."/>
            <person name="Chen C."/>
            <person name="Cichocki N."/>
            <person name="Clum A."/>
            <person name="Culley D."/>
            <person name="Crous P.W."/>
            <person name="Fauchery L."/>
            <person name="Girlanda M."/>
            <person name="Hayes R.D."/>
            <person name="Keri Z."/>
            <person name="LaButti K."/>
            <person name="Lipzen A."/>
            <person name="Lombard V."/>
            <person name="Magnuson J."/>
            <person name="Maillard F."/>
            <person name="Murat C."/>
            <person name="Nolan M."/>
            <person name="Ohm R.A."/>
            <person name="Pangilinan J."/>
            <person name="Pereira M.F."/>
            <person name="Perotto S."/>
            <person name="Peter M."/>
            <person name="Pfister S."/>
            <person name="Riley R."/>
            <person name="Sitrit Y."/>
            <person name="Stielow J.B."/>
            <person name="Szollosi G."/>
            <person name="Zifcakova L."/>
            <person name="Stursova M."/>
            <person name="Spatafora J.W."/>
            <person name="Tedersoo L."/>
            <person name="Vaario L.M."/>
            <person name="Yamada A."/>
            <person name="Yan M."/>
            <person name="Wang P."/>
            <person name="Xu J."/>
            <person name="Bruns T."/>
            <person name="Baldrian P."/>
            <person name="Vilgalys R."/>
            <person name="Dunand C."/>
            <person name="Henrissat B."/>
            <person name="Grigoriev I.V."/>
            <person name="Hibbett D."/>
            <person name="Nagy L.G."/>
            <person name="Martin F.M."/>
        </authorList>
    </citation>
    <scope>NUCLEOTIDE SEQUENCE</scope>
    <source>
        <strain evidence="1">P2</strain>
    </source>
</reference>
<protein>
    <submittedName>
        <fullName evidence="1">Uncharacterized protein</fullName>
    </submittedName>
</protein>
<gene>
    <name evidence="1" type="ORF">BDM02DRAFT_3117053</name>
</gene>
<reference evidence="1" key="1">
    <citation type="submission" date="2019-10" db="EMBL/GenBank/DDBJ databases">
        <authorList>
            <consortium name="DOE Joint Genome Institute"/>
            <person name="Kuo A."/>
            <person name="Miyauchi S."/>
            <person name="Kiss E."/>
            <person name="Drula E."/>
            <person name="Kohler A."/>
            <person name="Sanchez-Garcia M."/>
            <person name="Andreopoulos B."/>
            <person name="Barry K.W."/>
            <person name="Bonito G."/>
            <person name="Buee M."/>
            <person name="Carver A."/>
            <person name="Chen C."/>
            <person name="Cichocki N."/>
            <person name="Clum A."/>
            <person name="Culley D."/>
            <person name="Crous P.W."/>
            <person name="Fauchery L."/>
            <person name="Girlanda M."/>
            <person name="Hayes R."/>
            <person name="Keri Z."/>
            <person name="Labutti K."/>
            <person name="Lipzen A."/>
            <person name="Lombard V."/>
            <person name="Magnuson J."/>
            <person name="Maillard F."/>
            <person name="Morin E."/>
            <person name="Murat C."/>
            <person name="Nolan M."/>
            <person name="Ohm R."/>
            <person name="Pangilinan J."/>
            <person name="Pereira M."/>
            <person name="Perotto S."/>
            <person name="Peter M."/>
            <person name="Riley R."/>
            <person name="Sitrit Y."/>
            <person name="Stielow B."/>
            <person name="Szollosi G."/>
            <person name="Zifcakova L."/>
            <person name="Stursova M."/>
            <person name="Spatafora J.W."/>
            <person name="Tedersoo L."/>
            <person name="Vaario L.-M."/>
            <person name="Yamada A."/>
            <person name="Yan M."/>
            <person name="Wang P."/>
            <person name="Xu J."/>
            <person name="Bruns T."/>
            <person name="Baldrian P."/>
            <person name="Vilgalys R."/>
            <person name="Henrissat B."/>
            <person name="Grigoriev I.V."/>
            <person name="Hibbett D."/>
            <person name="Nagy L.G."/>
            <person name="Martin F.M."/>
        </authorList>
    </citation>
    <scope>NUCLEOTIDE SEQUENCE</scope>
    <source>
        <strain evidence="1">P2</strain>
    </source>
</reference>
<proteinExistence type="predicted"/>
<sequence>MRPNKSVGELTEELGWIVLVVICLVYLRERTKVREVNDVRSTYSSTIVRHVRILDERVKCQDLLLSIPLPESCDGRGYYGETVTDWESGNGLN</sequence>
<accession>A0ACB6ZD58</accession>
<comment type="caution">
    <text evidence="1">The sequence shown here is derived from an EMBL/GenBank/DDBJ whole genome shotgun (WGS) entry which is preliminary data.</text>
</comment>
<evidence type="ECO:0000313" key="1">
    <source>
        <dbReference type="EMBL" id="KAF9647464.1"/>
    </source>
</evidence>
<dbReference type="Proteomes" id="UP000886501">
    <property type="component" value="Unassembled WGS sequence"/>
</dbReference>
<name>A0ACB6ZD58_THEGA</name>
<keyword evidence="2" id="KW-1185">Reference proteome</keyword>
<evidence type="ECO:0000313" key="2">
    <source>
        <dbReference type="Proteomes" id="UP000886501"/>
    </source>
</evidence>
<organism evidence="1 2">
    <name type="scientific">Thelephora ganbajun</name>
    <name type="common">Ganba fungus</name>
    <dbReference type="NCBI Taxonomy" id="370292"/>
    <lineage>
        <taxon>Eukaryota</taxon>
        <taxon>Fungi</taxon>
        <taxon>Dikarya</taxon>
        <taxon>Basidiomycota</taxon>
        <taxon>Agaricomycotina</taxon>
        <taxon>Agaricomycetes</taxon>
        <taxon>Thelephorales</taxon>
        <taxon>Thelephoraceae</taxon>
        <taxon>Thelephora</taxon>
    </lineage>
</organism>
<dbReference type="EMBL" id="MU118033">
    <property type="protein sequence ID" value="KAF9647464.1"/>
    <property type="molecule type" value="Genomic_DNA"/>
</dbReference>